<accession>S3DGQ2</accession>
<dbReference type="InterPro" id="IPR051532">
    <property type="entry name" value="Ester_Hydrolysis_Enzymes"/>
</dbReference>
<dbReference type="HOGENOM" id="CLU_044083_4_1_1"/>
<dbReference type="OrthoDB" id="2119228at2759"/>
<protein>
    <submittedName>
        <fullName evidence="3">SGNH hydrolase</fullName>
    </submittedName>
</protein>
<dbReference type="EMBL" id="KE145362">
    <property type="protein sequence ID" value="EPE31216.1"/>
    <property type="molecule type" value="Genomic_DNA"/>
</dbReference>
<dbReference type="Gene3D" id="3.40.50.1110">
    <property type="entry name" value="SGNH hydrolase"/>
    <property type="match status" value="1"/>
</dbReference>
<dbReference type="Pfam" id="PF13472">
    <property type="entry name" value="Lipase_GDSL_2"/>
    <property type="match status" value="1"/>
</dbReference>
<feature type="signal peptide" evidence="1">
    <location>
        <begin position="1"/>
        <end position="22"/>
    </location>
</feature>
<dbReference type="SUPFAM" id="SSF52266">
    <property type="entry name" value="SGNH hydrolase"/>
    <property type="match status" value="1"/>
</dbReference>
<dbReference type="GO" id="GO:0004622">
    <property type="term" value="F:phosphatidylcholine lysophospholipase activity"/>
    <property type="evidence" value="ECO:0007669"/>
    <property type="project" value="TreeGrafter"/>
</dbReference>
<dbReference type="AlphaFoldDB" id="S3DGQ2"/>
<proteinExistence type="predicted"/>
<dbReference type="eggNOG" id="ENOG502SMB5">
    <property type="taxonomic scope" value="Eukaryota"/>
</dbReference>
<dbReference type="PANTHER" id="PTHR30383:SF2">
    <property type="entry name" value="CELLULOSE-BINDING PROTEIN"/>
    <property type="match status" value="1"/>
</dbReference>
<evidence type="ECO:0000313" key="3">
    <source>
        <dbReference type="EMBL" id="EPE31216.1"/>
    </source>
</evidence>
<keyword evidence="3" id="KW-0378">Hydrolase</keyword>
<feature type="chain" id="PRO_5004508377" evidence="1">
    <location>
        <begin position="23"/>
        <end position="246"/>
    </location>
</feature>
<dbReference type="CDD" id="cd01833">
    <property type="entry name" value="XynB_like"/>
    <property type="match status" value="1"/>
</dbReference>
<dbReference type="KEGG" id="glz:GLAREA_12519"/>
<organism evidence="3 4">
    <name type="scientific">Glarea lozoyensis (strain ATCC 20868 / MF5171)</name>
    <dbReference type="NCBI Taxonomy" id="1116229"/>
    <lineage>
        <taxon>Eukaryota</taxon>
        <taxon>Fungi</taxon>
        <taxon>Dikarya</taxon>
        <taxon>Ascomycota</taxon>
        <taxon>Pezizomycotina</taxon>
        <taxon>Leotiomycetes</taxon>
        <taxon>Helotiales</taxon>
        <taxon>Helotiaceae</taxon>
        <taxon>Glarea</taxon>
    </lineage>
</organism>
<gene>
    <name evidence="3" type="ORF">GLAREA_12519</name>
</gene>
<sequence>MFNFAKSMLLAVSASVLNPVLGAATVRINALGDSITGSPGCWRALLWQQLQNANIKNTDFVGTLAGQGCGFTYDGENDGHGGFLATGIVKNNQLPGWLSISKPDIVMMELGTNDVWSHLPTETIVAALTKLVDQMRSQKPTMRVLVAQITPMNPSGCSDCNQGVINLNKAVVAWAPTKSTAASPISVVDCFTGFNTATDTNDGVHPNNSGNAKLANCWFTPLKAAIALAGGNTTTVIPSASTNSKR</sequence>
<dbReference type="Proteomes" id="UP000016922">
    <property type="component" value="Unassembled WGS sequence"/>
</dbReference>
<keyword evidence="1" id="KW-0732">Signal</keyword>
<evidence type="ECO:0000313" key="4">
    <source>
        <dbReference type="Proteomes" id="UP000016922"/>
    </source>
</evidence>
<name>S3DGQ2_GLAL2</name>
<reference evidence="3 4" key="1">
    <citation type="journal article" date="2013" name="BMC Genomics">
        <title>Genomics-driven discovery of the pneumocandin biosynthetic gene cluster in the fungus Glarea lozoyensis.</title>
        <authorList>
            <person name="Chen L."/>
            <person name="Yue Q."/>
            <person name="Zhang X."/>
            <person name="Xiang M."/>
            <person name="Wang C."/>
            <person name="Li S."/>
            <person name="Che Y."/>
            <person name="Ortiz-Lopez F.J."/>
            <person name="Bills G.F."/>
            <person name="Liu X."/>
            <person name="An Z."/>
        </authorList>
    </citation>
    <scope>NUCLEOTIDE SEQUENCE [LARGE SCALE GENOMIC DNA]</scope>
    <source>
        <strain evidence="4">ATCC 20868 / MF5171</strain>
    </source>
</reference>
<dbReference type="InterPro" id="IPR013830">
    <property type="entry name" value="SGNH_hydro"/>
</dbReference>
<dbReference type="RefSeq" id="XP_008081491.1">
    <property type="nucleotide sequence ID" value="XM_008083300.1"/>
</dbReference>
<evidence type="ECO:0000259" key="2">
    <source>
        <dbReference type="Pfam" id="PF13472"/>
    </source>
</evidence>
<keyword evidence="4" id="KW-1185">Reference proteome</keyword>
<dbReference type="GeneID" id="19471559"/>
<evidence type="ECO:0000256" key="1">
    <source>
        <dbReference type="SAM" id="SignalP"/>
    </source>
</evidence>
<dbReference type="PANTHER" id="PTHR30383">
    <property type="entry name" value="THIOESTERASE 1/PROTEASE 1/LYSOPHOSPHOLIPASE L1"/>
    <property type="match status" value="1"/>
</dbReference>
<dbReference type="OMA" id="KMSDRWY"/>
<dbReference type="InterPro" id="IPR036514">
    <property type="entry name" value="SGNH_hydro_sf"/>
</dbReference>
<feature type="domain" description="SGNH hydrolase-type esterase" evidence="2">
    <location>
        <begin position="30"/>
        <end position="212"/>
    </location>
</feature>